<evidence type="ECO:0000256" key="1">
    <source>
        <dbReference type="ARBA" id="ARBA00004123"/>
    </source>
</evidence>
<evidence type="ECO:0000256" key="9">
    <source>
        <dbReference type="ARBA" id="ARBA00023163"/>
    </source>
</evidence>
<feature type="domain" description="C2H2-type" evidence="13">
    <location>
        <begin position="153"/>
        <end position="182"/>
    </location>
</feature>
<dbReference type="PANTHER" id="PTHR12958:SF4">
    <property type="entry name" value="ZINC FINGER PROTEIN ZFPM1"/>
    <property type="match status" value="1"/>
</dbReference>
<comment type="caution">
    <text evidence="15">The sequence shown here is derived from an EMBL/GenBank/DDBJ whole genome shotgun (WGS) entry which is preliminary data.</text>
</comment>
<evidence type="ECO:0000259" key="13">
    <source>
        <dbReference type="PROSITE" id="PS50157"/>
    </source>
</evidence>
<keyword evidence="4" id="KW-0677">Repeat</keyword>
<name>A0ABQ9TLR3_SAGOE</name>
<evidence type="ECO:0000256" key="10">
    <source>
        <dbReference type="ARBA" id="ARBA00023242"/>
    </source>
</evidence>
<feature type="compositionally biased region" description="Polar residues" evidence="12">
    <location>
        <begin position="1"/>
        <end position="26"/>
    </location>
</feature>
<keyword evidence="10" id="KW-0539">Nucleus</keyword>
<keyword evidence="3" id="KW-0479">Metal-binding</keyword>
<reference evidence="15 16" key="1">
    <citation type="submission" date="2023-05" db="EMBL/GenBank/DDBJ databases">
        <title>B98-5 Cell Line De Novo Hybrid Assembly: An Optical Mapping Approach.</title>
        <authorList>
            <person name="Kananen K."/>
            <person name="Auerbach J.A."/>
            <person name="Kautto E."/>
            <person name="Blachly J.S."/>
        </authorList>
    </citation>
    <scope>NUCLEOTIDE SEQUENCE [LARGE SCALE GENOMIC DNA]</scope>
    <source>
        <strain evidence="15">B95-8</strain>
        <tissue evidence="15">Cell line</tissue>
    </source>
</reference>
<evidence type="ECO:0000256" key="8">
    <source>
        <dbReference type="ARBA" id="ARBA00023125"/>
    </source>
</evidence>
<dbReference type="InterPro" id="IPR034731">
    <property type="entry name" value="Znf_CCHC_FOG"/>
</dbReference>
<evidence type="ECO:0000256" key="2">
    <source>
        <dbReference type="ARBA" id="ARBA00022491"/>
    </source>
</evidence>
<keyword evidence="16" id="KW-1185">Reference proteome</keyword>
<evidence type="ECO:0000313" key="15">
    <source>
        <dbReference type="EMBL" id="KAK2085678.1"/>
    </source>
</evidence>
<keyword evidence="8" id="KW-0238">DNA-binding</keyword>
<evidence type="ECO:0008006" key="17">
    <source>
        <dbReference type="Google" id="ProtNLM"/>
    </source>
</evidence>
<evidence type="ECO:0000256" key="7">
    <source>
        <dbReference type="ARBA" id="ARBA00023015"/>
    </source>
</evidence>
<protein>
    <recommendedName>
        <fullName evidence="17">Zinc finger protein ZFPM1</fullName>
    </recommendedName>
</protein>
<keyword evidence="6" id="KW-0862">Zinc</keyword>
<keyword evidence="7" id="KW-0805">Transcription regulation</keyword>
<dbReference type="PROSITE" id="PS50157">
    <property type="entry name" value="ZINC_FINGER_C2H2_2"/>
    <property type="match status" value="1"/>
</dbReference>
<dbReference type="SUPFAM" id="SSF57667">
    <property type="entry name" value="beta-beta-alpha zinc fingers"/>
    <property type="match status" value="2"/>
</dbReference>
<dbReference type="PANTHER" id="PTHR12958">
    <property type="entry name" value="FRIEND OF GATA2-RELATED"/>
    <property type="match status" value="1"/>
</dbReference>
<feature type="domain" description="CCHC FOG-type" evidence="14">
    <location>
        <begin position="98"/>
        <end position="131"/>
    </location>
</feature>
<feature type="region of interest" description="Disordered" evidence="12">
    <location>
        <begin position="171"/>
        <end position="207"/>
    </location>
</feature>
<evidence type="ECO:0000259" key="14">
    <source>
        <dbReference type="PROSITE" id="PS51810"/>
    </source>
</evidence>
<gene>
    <name evidence="15" type="ORF">P7K49_036978</name>
</gene>
<dbReference type="InterPro" id="IPR039746">
    <property type="entry name" value="FOG"/>
</dbReference>
<dbReference type="Proteomes" id="UP001266305">
    <property type="component" value="Unassembled WGS sequence"/>
</dbReference>
<evidence type="ECO:0000256" key="11">
    <source>
        <dbReference type="PROSITE-ProRule" id="PRU00042"/>
    </source>
</evidence>
<dbReference type="PROSITE" id="PS00028">
    <property type="entry name" value="ZINC_FINGER_C2H2_1"/>
    <property type="match status" value="1"/>
</dbReference>
<feature type="region of interest" description="Disordered" evidence="12">
    <location>
        <begin position="1"/>
        <end position="49"/>
    </location>
</feature>
<evidence type="ECO:0000256" key="4">
    <source>
        <dbReference type="ARBA" id="ARBA00022737"/>
    </source>
</evidence>
<dbReference type="EMBL" id="JASSZA010000021">
    <property type="protein sequence ID" value="KAK2085678.1"/>
    <property type="molecule type" value="Genomic_DNA"/>
</dbReference>
<dbReference type="PROSITE" id="PS51810">
    <property type="entry name" value="ZF_CCHC_FOG"/>
    <property type="match status" value="1"/>
</dbReference>
<sequence length="207" mass="22283">MSTSLQRQRPGITSVSKWNGLKSQIRNPRVPQGGQGQSEQALPSLSSAKSPLGVSVVDSANLTSQAETDKEPPRCEGAWGFLTSALLGSHPRSLELVSSHEDVFPCKDCGIWYRSERNLQAHWLYYCASRQGASSPATAASEEKPKEAYPNERVCPFPQCHKSCPSASSLEIHMRSHSGEPPPQMRVLGVPAASPPSPTGDGGHPQQ</sequence>
<dbReference type="SMART" id="SM00355">
    <property type="entry name" value="ZnF_C2H2"/>
    <property type="match status" value="2"/>
</dbReference>
<evidence type="ECO:0000256" key="6">
    <source>
        <dbReference type="ARBA" id="ARBA00022833"/>
    </source>
</evidence>
<evidence type="ECO:0000256" key="12">
    <source>
        <dbReference type="SAM" id="MobiDB-lite"/>
    </source>
</evidence>
<accession>A0ABQ9TLR3</accession>
<dbReference type="InterPro" id="IPR036236">
    <property type="entry name" value="Znf_C2H2_sf"/>
</dbReference>
<dbReference type="Pfam" id="PF00096">
    <property type="entry name" value="zf-C2H2"/>
    <property type="match status" value="1"/>
</dbReference>
<proteinExistence type="predicted"/>
<keyword evidence="9" id="KW-0804">Transcription</keyword>
<dbReference type="Gene3D" id="3.30.160.60">
    <property type="entry name" value="Classic Zinc Finger"/>
    <property type="match status" value="1"/>
</dbReference>
<keyword evidence="5 11" id="KW-0863">Zinc-finger</keyword>
<keyword evidence="2" id="KW-0678">Repressor</keyword>
<evidence type="ECO:0000313" key="16">
    <source>
        <dbReference type="Proteomes" id="UP001266305"/>
    </source>
</evidence>
<evidence type="ECO:0000256" key="3">
    <source>
        <dbReference type="ARBA" id="ARBA00022723"/>
    </source>
</evidence>
<comment type="subcellular location">
    <subcellularLocation>
        <location evidence="1">Nucleus</location>
    </subcellularLocation>
</comment>
<organism evidence="15 16">
    <name type="scientific">Saguinus oedipus</name>
    <name type="common">Cotton-top tamarin</name>
    <name type="synonym">Oedipomidas oedipus</name>
    <dbReference type="NCBI Taxonomy" id="9490"/>
    <lineage>
        <taxon>Eukaryota</taxon>
        <taxon>Metazoa</taxon>
        <taxon>Chordata</taxon>
        <taxon>Craniata</taxon>
        <taxon>Vertebrata</taxon>
        <taxon>Euteleostomi</taxon>
        <taxon>Mammalia</taxon>
        <taxon>Eutheria</taxon>
        <taxon>Euarchontoglires</taxon>
        <taxon>Primates</taxon>
        <taxon>Haplorrhini</taxon>
        <taxon>Platyrrhini</taxon>
        <taxon>Cebidae</taxon>
        <taxon>Callitrichinae</taxon>
        <taxon>Saguinus</taxon>
    </lineage>
</organism>
<dbReference type="InterPro" id="IPR013087">
    <property type="entry name" value="Znf_C2H2_type"/>
</dbReference>
<evidence type="ECO:0000256" key="5">
    <source>
        <dbReference type="ARBA" id="ARBA00022771"/>
    </source>
</evidence>